<keyword evidence="4" id="KW-1003">Cell membrane</keyword>
<evidence type="ECO:0000256" key="1">
    <source>
        <dbReference type="ARBA" id="ARBA00004651"/>
    </source>
</evidence>
<proteinExistence type="inferred from homology"/>
<evidence type="ECO:0000256" key="8">
    <source>
        <dbReference type="SAM" id="Phobius"/>
    </source>
</evidence>
<evidence type="ECO:0000256" key="4">
    <source>
        <dbReference type="ARBA" id="ARBA00022475"/>
    </source>
</evidence>
<sequence length="368" mass="41119">MKQFLTFVKKEFLHVLRDRKTLFILFGMPVVQILIFGFALTNEVKNSKIVVVDYAKDIASQKIISKIEASRYFEITKSLSGSAALEAAFKTGEIKMAIVFPEGFNNQLLHQNKAQIQVIADASDPNNATTLTNYVSSIINDYQAELNQTNPLPLQIKPEVKMLYNPQLKGAPNFVPGVMALVLMLVCVMMTAISIVKEKETGTMEILLVSPFKPLMVILSKAVPYLILSMVNVISILLLSVFVLDLPIAGNIVLLFAESTLFIITCLTLGIFISVKTDSQQTAMLISLLGMLLPTLLFSGFMFPIENMPLPLQWFSNIVPSKWYYIIVKGIMIKGLGFSYIWKETLILFGITVFLLIISLKSFKIRLS</sequence>
<evidence type="ECO:0000256" key="7">
    <source>
        <dbReference type="ARBA" id="ARBA00023136"/>
    </source>
</evidence>
<name>A0A1M7HKS9_9FLAO</name>
<dbReference type="Proteomes" id="UP000184028">
    <property type="component" value="Unassembled WGS sequence"/>
</dbReference>
<evidence type="ECO:0000256" key="5">
    <source>
        <dbReference type="ARBA" id="ARBA00022692"/>
    </source>
</evidence>
<feature type="transmembrane region" description="Helical" evidence="8">
    <location>
        <begin position="248"/>
        <end position="273"/>
    </location>
</feature>
<keyword evidence="5 8" id="KW-0812">Transmembrane</keyword>
<comment type="subcellular location">
    <subcellularLocation>
        <location evidence="1">Cell membrane</location>
        <topology evidence="1">Multi-pass membrane protein</topology>
    </subcellularLocation>
</comment>
<dbReference type="EMBL" id="FRBT01000005">
    <property type="protein sequence ID" value="SHM29106.1"/>
    <property type="molecule type" value="Genomic_DNA"/>
</dbReference>
<feature type="transmembrane region" description="Helical" evidence="8">
    <location>
        <begin position="222"/>
        <end position="242"/>
    </location>
</feature>
<feature type="transmembrane region" description="Helical" evidence="8">
    <location>
        <begin position="346"/>
        <end position="363"/>
    </location>
</feature>
<dbReference type="InterPro" id="IPR013525">
    <property type="entry name" value="ABC2_TM"/>
</dbReference>
<protein>
    <submittedName>
        <fullName evidence="10">ABC-2 type transport system permease protein</fullName>
    </submittedName>
</protein>
<reference evidence="11" key="1">
    <citation type="submission" date="2016-11" db="EMBL/GenBank/DDBJ databases">
        <authorList>
            <person name="Varghese N."/>
            <person name="Submissions S."/>
        </authorList>
    </citation>
    <scope>NUCLEOTIDE SEQUENCE [LARGE SCALE GENOMIC DNA]</scope>
    <source>
        <strain evidence="11">DSM 24724</strain>
    </source>
</reference>
<gene>
    <name evidence="10" type="ORF">SAMN05444484_10528</name>
</gene>
<evidence type="ECO:0000259" key="9">
    <source>
        <dbReference type="PROSITE" id="PS51012"/>
    </source>
</evidence>
<dbReference type="STRING" id="946677.SAMN05444484_10528"/>
<evidence type="ECO:0000256" key="2">
    <source>
        <dbReference type="ARBA" id="ARBA00007783"/>
    </source>
</evidence>
<dbReference type="AlphaFoldDB" id="A0A1M7HKS9"/>
<dbReference type="PANTHER" id="PTHR30294">
    <property type="entry name" value="MEMBRANE COMPONENT OF ABC TRANSPORTER YHHJ-RELATED"/>
    <property type="match status" value="1"/>
</dbReference>
<dbReference type="Gene3D" id="3.40.1710.10">
    <property type="entry name" value="abc type-2 transporter like domain"/>
    <property type="match status" value="1"/>
</dbReference>
<organism evidence="10 11">
    <name type="scientific">Flavobacterium chilense</name>
    <dbReference type="NCBI Taxonomy" id="946677"/>
    <lineage>
        <taxon>Bacteria</taxon>
        <taxon>Pseudomonadati</taxon>
        <taxon>Bacteroidota</taxon>
        <taxon>Flavobacteriia</taxon>
        <taxon>Flavobacteriales</taxon>
        <taxon>Flavobacteriaceae</taxon>
        <taxon>Flavobacterium</taxon>
    </lineage>
</organism>
<keyword evidence="11" id="KW-1185">Reference proteome</keyword>
<accession>A0A1M7HKS9</accession>
<dbReference type="PANTHER" id="PTHR30294:SF29">
    <property type="entry name" value="MULTIDRUG ABC TRANSPORTER PERMEASE YBHS-RELATED"/>
    <property type="match status" value="1"/>
</dbReference>
<dbReference type="OrthoDB" id="9808686at2"/>
<dbReference type="InterPro" id="IPR051449">
    <property type="entry name" value="ABC-2_transporter_component"/>
</dbReference>
<dbReference type="RefSeq" id="WP_068842955.1">
    <property type="nucleotide sequence ID" value="NZ_FRBT01000005.1"/>
</dbReference>
<feature type="transmembrane region" description="Helical" evidence="8">
    <location>
        <begin position="21"/>
        <end position="40"/>
    </location>
</feature>
<evidence type="ECO:0000256" key="3">
    <source>
        <dbReference type="ARBA" id="ARBA00022448"/>
    </source>
</evidence>
<evidence type="ECO:0000313" key="10">
    <source>
        <dbReference type="EMBL" id="SHM29106.1"/>
    </source>
</evidence>
<keyword evidence="3" id="KW-0813">Transport</keyword>
<dbReference type="InterPro" id="IPR047817">
    <property type="entry name" value="ABC2_TM_bact-type"/>
</dbReference>
<feature type="transmembrane region" description="Helical" evidence="8">
    <location>
        <begin position="285"/>
        <end position="303"/>
    </location>
</feature>
<keyword evidence="7 8" id="KW-0472">Membrane</keyword>
<dbReference type="Pfam" id="PF12698">
    <property type="entry name" value="ABC2_membrane_3"/>
    <property type="match status" value="1"/>
</dbReference>
<keyword evidence="6 8" id="KW-1133">Transmembrane helix</keyword>
<feature type="transmembrane region" description="Helical" evidence="8">
    <location>
        <begin position="174"/>
        <end position="196"/>
    </location>
</feature>
<evidence type="ECO:0000256" key="6">
    <source>
        <dbReference type="ARBA" id="ARBA00022989"/>
    </source>
</evidence>
<dbReference type="GO" id="GO:0005886">
    <property type="term" value="C:plasma membrane"/>
    <property type="evidence" value="ECO:0007669"/>
    <property type="project" value="UniProtKB-SubCell"/>
</dbReference>
<dbReference type="PROSITE" id="PS51012">
    <property type="entry name" value="ABC_TM2"/>
    <property type="match status" value="1"/>
</dbReference>
<dbReference type="GO" id="GO:0140359">
    <property type="term" value="F:ABC-type transporter activity"/>
    <property type="evidence" value="ECO:0007669"/>
    <property type="project" value="InterPro"/>
</dbReference>
<comment type="similarity">
    <text evidence="2">Belongs to the ABC-2 integral membrane protein family.</text>
</comment>
<evidence type="ECO:0000313" key="11">
    <source>
        <dbReference type="Proteomes" id="UP000184028"/>
    </source>
</evidence>
<feature type="domain" description="ABC transmembrane type-2" evidence="9">
    <location>
        <begin position="132"/>
        <end position="366"/>
    </location>
</feature>